<sequence length="128" mass="14461">MKYFVHTSRNLRLGDVSEPLLIRGCRQEVAVDGVFTRGADLAQIGAVATSHRSGNGRTLLLHQTPHEFLGDEDWSTRRLRNGESAPLGWEVQTLGIAIIDVERRQTLIVRFRQDDRFKRDRPTAKAAP</sequence>
<dbReference type="EMBL" id="CADIJZ010000008">
    <property type="protein sequence ID" value="CAB3677900.1"/>
    <property type="molecule type" value="Genomic_DNA"/>
</dbReference>
<evidence type="ECO:0000313" key="2">
    <source>
        <dbReference type="Proteomes" id="UP000494205"/>
    </source>
</evidence>
<accession>A0A6J5AQ32</accession>
<name>A0A6J5AQ32_9BURK</name>
<organism evidence="1 2">
    <name type="scientific">Paraburkholderia rhynchosiae</name>
    <dbReference type="NCBI Taxonomy" id="487049"/>
    <lineage>
        <taxon>Bacteria</taxon>
        <taxon>Pseudomonadati</taxon>
        <taxon>Pseudomonadota</taxon>
        <taxon>Betaproteobacteria</taxon>
        <taxon>Burkholderiales</taxon>
        <taxon>Burkholderiaceae</taxon>
        <taxon>Paraburkholderia</taxon>
    </lineage>
</organism>
<reference evidence="1 2" key="1">
    <citation type="submission" date="2020-04" db="EMBL/GenBank/DDBJ databases">
        <authorList>
            <person name="De Canck E."/>
        </authorList>
    </citation>
    <scope>NUCLEOTIDE SEQUENCE [LARGE SCALE GENOMIC DNA]</scope>
    <source>
        <strain evidence="1 2">LMG 27174</strain>
    </source>
</reference>
<gene>
    <name evidence="1" type="ORF">LMG27174_02484</name>
</gene>
<proteinExistence type="predicted"/>
<dbReference type="Proteomes" id="UP000494205">
    <property type="component" value="Unassembled WGS sequence"/>
</dbReference>
<protein>
    <submittedName>
        <fullName evidence="1">Uncharacterized protein</fullName>
    </submittedName>
</protein>
<evidence type="ECO:0000313" key="1">
    <source>
        <dbReference type="EMBL" id="CAB3677900.1"/>
    </source>
</evidence>
<dbReference type="AlphaFoldDB" id="A0A6J5AQ32"/>